<gene>
    <name evidence="1" type="ORF">LEP1GSC186_0475</name>
</gene>
<reference evidence="1 2" key="1">
    <citation type="submission" date="2013-01" db="EMBL/GenBank/DDBJ databases">
        <authorList>
            <person name="Harkins D.M."/>
            <person name="Durkin A.S."/>
            <person name="Brinkac L.M."/>
            <person name="Haft D.H."/>
            <person name="Selengut J.D."/>
            <person name="Sanka R."/>
            <person name="DePew J."/>
            <person name="Purushe J."/>
            <person name="Matthias M.A."/>
            <person name="Vinetz J.M."/>
            <person name="Sutton G.G."/>
            <person name="Nierman W.C."/>
            <person name="Fouts D.E."/>
        </authorList>
    </citation>
    <scope>NUCLEOTIDE SEQUENCE [LARGE SCALE GENOMIC DNA]</scope>
    <source>
        <strain evidence="1 2">ZUN142</strain>
    </source>
</reference>
<organism evidence="1 2">
    <name type="scientific">Leptospira noguchii serovar Autumnalis str. ZUN142</name>
    <dbReference type="NCBI Taxonomy" id="1085540"/>
    <lineage>
        <taxon>Bacteria</taxon>
        <taxon>Pseudomonadati</taxon>
        <taxon>Spirochaetota</taxon>
        <taxon>Spirochaetia</taxon>
        <taxon>Leptospirales</taxon>
        <taxon>Leptospiraceae</taxon>
        <taxon>Leptospira</taxon>
    </lineage>
</organism>
<accession>M6UMH8</accession>
<proteinExistence type="predicted"/>
<sequence length="64" mass="7887">MFFHNGRKKSTYKKRFHRLRTKDSGWKYGFRLEKTNQQSLDRKRKYDKCERGPNPILKRPIFPA</sequence>
<protein>
    <submittedName>
        <fullName evidence="1">Uncharacterized protein</fullName>
    </submittedName>
</protein>
<evidence type="ECO:0000313" key="2">
    <source>
        <dbReference type="Proteomes" id="UP000012153"/>
    </source>
</evidence>
<comment type="caution">
    <text evidence="1">The sequence shown here is derived from an EMBL/GenBank/DDBJ whole genome shotgun (WGS) entry which is preliminary data.</text>
</comment>
<dbReference type="AlphaFoldDB" id="M6UMH8"/>
<dbReference type="EMBL" id="AHOP02000015">
    <property type="protein sequence ID" value="EMO42259.1"/>
    <property type="molecule type" value="Genomic_DNA"/>
</dbReference>
<dbReference type="Proteomes" id="UP000012153">
    <property type="component" value="Unassembled WGS sequence"/>
</dbReference>
<evidence type="ECO:0000313" key="1">
    <source>
        <dbReference type="EMBL" id="EMO42259.1"/>
    </source>
</evidence>
<name>M6UMH8_9LEPT</name>